<reference evidence="10 11" key="1">
    <citation type="submission" date="2018-03" db="EMBL/GenBank/DDBJ databases">
        <title>Candida pseudohaemulonii genome assembly and annotation.</title>
        <authorList>
            <person name="Munoz J.F."/>
            <person name="Gade L.G."/>
            <person name="Chow N.A."/>
            <person name="Litvintseva A.P."/>
            <person name="Loparev V.N."/>
            <person name="Cuomo C.A."/>
        </authorList>
    </citation>
    <scope>NUCLEOTIDE SEQUENCE [LARGE SCALE GENOMIC DNA]</scope>
    <source>
        <strain evidence="10 11">B12108</strain>
    </source>
</reference>
<feature type="region of interest" description="Disordered" evidence="6">
    <location>
        <begin position="896"/>
        <end position="1023"/>
    </location>
</feature>
<organism evidence="10 11">
    <name type="scientific">Candidozyma pseudohaemuli</name>
    <dbReference type="NCBI Taxonomy" id="418784"/>
    <lineage>
        <taxon>Eukaryota</taxon>
        <taxon>Fungi</taxon>
        <taxon>Dikarya</taxon>
        <taxon>Ascomycota</taxon>
        <taxon>Saccharomycotina</taxon>
        <taxon>Pichiomycetes</taxon>
        <taxon>Metschnikowiaceae</taxon>
        <taxon>Candidozyma</taxon>
    </lineage>
</organism>
<evidence type="ECO:0000313" key="10">
    <source>
        <dbReference type="EMBL" id="PSK40804.1"/>
    </source>
</evidence>
<dbReference type="InterPro" id="IPR049456">
    <property type="entry name" value="Anoctamin_N_fung"/>
</dbReference>
<dbReference type="RefSeq" id="XP_024715503.1">
    <property type="nucleotide sequence ID" value="XM_024855904.1"/>
</dbReference>
<dbReference type="GO" id="GO:0016020">
    <property type="term" value="C:membrane"/>
    <property type="evidence" value="ECO:0007669"/>
    <property type="project" value="UniProtKB-SubCell"/>
</dbReference>
<sequence>MSLQSLEPDFAIGIQRHNLPAKDEKARQAASNDDSNLQLLFNTLEKFGFKAQVRTGSDAGTQLIVFVKIVSKVYEDLVKKDLLRNFEFGLTDDDAASYNKQRLIYEYLTSLEALGGVGITPGIGQWKFVESITSLEGYLADTTLSEQAKSELFQPSFLTAKFKELYGPGVALYFDFVRFYTVALAGLSVFGIIGYLKSKNYSIAFSFINLIWGAGLLVLWRRRAKFLSNTWGVQGALDLERFRSELAGASGDLQDTKHRSETDKARFVKQLLFVPVALAFGAILLAAQGGCFVLEIFIAEIYDGPGKLVLTLTPTILLSVFVPVFTIVYSLATQKFIDWENHQSNLTRSQSFAIKSFLLSIMTGYVPLLISAFIYLPFAHLLQPNLIYIKRAISGRIRSDRYAYLYLTNIKSEDSFQINQGRLDGQYFYFIVTNQVIGSVLKFGLPLILTPAIEFVKKIIGGNKGKVEAEENPEEKPYLERVRRAVALPEYSVDDSFRDIALQFGYVTIFGSIWTLAPLVCIFFNVLTFKLEEWRLSSGKYFKPVVARKIDTIYPWNVAFFFLAWLGSIVSPLVASFYRHGAKPPKNFGSFGFDKASVNVGSTVGLVTVLLFSEHLFFVLYFIGGKLSDLFKSETEIENDNFQNTLILRRQQFSQQKLPEIASPDDSAWSSYAPSGALQQVKSLQLHEVEPQNEKSQSEKSQVDAPTQSEDQGQSKSIGETIAAVGALTGISRLVASDGDSSVTNKKELLEKKRLELERLQQEKRKELEERAEKGDSIIDTVNTRGESANAIIDDNSHVPTSGEDYEKHIDTDAAAARSQEAQGKLSSAAPAAAGAAGGAAVAGGAAAASLKGSLDKPKSNESLGGLPLVVNASPSNDPKAALNREHILQKSAERLGVAGKEGTVAPVAERAEETKLPVATVKDEENGEDTEAAEAATGAGAGAGAGAGTGAATGESSSEAPAAEEKTPTSKQTNNTEGEKTSSQNTSSKKSTDTRATDNSSVDENGKKSSRKKSLKNLLKRK</sequence>
<feature type="compositionally biased region" description="Gly residues" evidence="6">
    <location>
        <begin position="940"/>
        <end position="952"/>
    </location>
</feature>
<feature type="transmembrane region" description="Helical" evidence="7">
    <location>
        <begin position="308"/>
        <end position="331"/>
    </location>
</feature>
<feature type="compositionally biased region" description="Low complexity" evidence="6">
    <location>
        <begin position="953"/>
        <end position="962"/>
    </location>
</feature>
<dbReference type="VEuPathDB" id="FungiDB:C7M61_000459"/>
<feature type="compositionally biased region" description="Polar residues" evidence="6">
    <location>
        <begin position="704"/>
        <end position="717"/>
    </location>
</feature>
<evidence type="ECO:0000259" key="9">
    <source>
        <dbReference type="Pfam" id="PF20877"/>
    </source>
</evidence>
<dbReference type="Pfam" id="PF20877">
    <property type="entry name" value="Anoctamin_N"/>
    <property type="match status" value="1"/>
</dbReference>
<feature type="domain" description="Anoctamin transmembrane" evidence="8">
    <location>
        <begin position="163"/>
        <end position="623"/>
    </location>
</feature>
<feature type="transmembrane region" description="Helical" evidence="7">
    <location>
        <begin position="352"/>
        <end position="376"/>
    </location>
</feature>
<dbReference type="PANTHER" id="PTHR12308">
    <property type="entry name" value="ANOCTAMIN"/>
    <property type="match status" value="1"/>
</dbReference>
<evidence type="ECO:0000256" key="1">
    <source>
        <dbReference type="ARBA" id="ARBA00004141"/>
    </source>
</evidence>
<gene>
    <name evidence="10" type="ORF">C7M61_000459</name>
</gene>
<evidence type="ECO:0000256" key="6">
    <source>
        <dbReference type="SAM" id="MobiDB-lite"/>
    </source>
</evidence>
<accession>A0A2P7YXZ2</accession>
<proteinExistence type="predicted"/>
<dbReference type="GO" id="GO:0005254">
    <property type="term" value="F:chloride channel activity"/>
    <property type="evidence" value="ECO:0007669"/>
    <property type="project" value="TreeGrafter"/>
</dbReference>
<feature type="transmembrane region" description="Helical" evidence="7">
    <location>
        <begin position="271"/>
        <end position="302"/>
    </location>
</feature>
<dbReference type="InterPro" id="IPR049452">
    <property type="entry name" value="Anoctamin_TM"/>
</dbReference>
<dbReference type="GeneID" id="36563852"/>
<keyword evidence="3 7" id="KW-1133">Transmembrane helix</keyword>
<feature type="coiled-coil region" evidence="5">
    <location>
        <begin position="743"/>
        <end position="777"/>
    </location>
</feature>
<evidence type="ECO:0000256" key="4">
    <source>
        <dbReference type="ARBA" id="ARBA00023136"/>
    </source>
</evidence>
<protein>
    <submittedName>
        <fullName evidence="10">Uncharacterized protein</fullName>
    </submittedName>
</protein>
<keyword evidence="4 7" id="KW-0472">Membrane</keyword>
<dbReference type="GO" id="GO:0032541">
    <property type="term" value="C:cortical endoplasmic reticulum"/>
    <property type="evidence" value="ECO:0007669"/>
    <property type="project" value="TreeGrafter"/>
</dbReference>
<feature type="transmembrane region" description="Helical" evidence="7">
    <location>
        <begin position="170"/>
        <end position="195"/>
    </location>
</feature>
<feature type="transmembrane region" description="Helical" evidence="7">
    <location>
        <begin position="558"/>
        <end position="578"/>
    </location>
</feature>
<feature type="region of interest" description="Disordered" evidence="6">
    <location>
        <begin position="789"/>
        <end position="881"/>
    </location>
</feature>
<evidence type="ECO:0000313" key="11">
    <source>
        <dbReference type="Proteomes" id="UP000241107"/>
    </source>
</evidence>
<evidence type="ECO:0000256" key="7">
    <source>
        <dbReference type="SAM" id="Phobius"/>
    </source>
</evidence>
<feature type="compositionally biased region" description="Basic residues" evidence="6">
    <location>
        <begin position="1009"/>
        <end position="1023"/>
    </location>
</feature>
<dbReference type="AlphaFoldDB" id="A0A2P7YXZ2"/>
<feature type="domain" description="Anoctamin alpha-beta plait" evidence="9">
    <location>
        <begin position="27"/>
        <end position="129"/>
    </location>
</feature>
<feature type="transmembrane region" description="Helical" evidence="7">
    <location>
        <begin position="201"/>
        <end position="220"/>
    </location>
</feature>
<evidence type="ECO:0000256" key="5">
    <source>
        <dbReference type="SAM" id="Coils"/>
    </source>
</evidence>
<comment type="subcellular location">
    <subcellularLocation>
        <location evidence="1">Membrane</location>
        <topology evidence="1">Multi-pass membrane protein</topology>
    </subcellularLocation>
</comment>
<evidence type="ECO:0000256" key="3">
    <source>
        <dbReference type="ARBA" id="ARBA00022989"/>
    </source>
</evidence>
<dbReference type="Pfam" id="PF04547">
    <property type="entry name" value="Anoctamin"/>
    <property type="match status" value="1"/>
</dbReference>
<name>A0A2P7YXZ2_9ASCO</name>
<dbReference type="PANTHER" id="PTHR12308:SF73">
    <property type="entry name" value="ANOCTAMIN"/>
    <property type="match status" value="1"/>
</dbReference>
<comment type="caution">
    <text evidence="10">The sequence shown here is derived from an EMBL/GenBank/DDBJ whole genome shotgun (WGS) entry which is preliminary data.</text>
</comment>
<dbReference type="EMBL" id="PYFQ01000001">
    <property type="protein sequence ID" value="PSK40804.1"/>
    <property type="molecule type" value="Genomic_DNA"/>
</dbReference>
<feature type="transmembrane region" description="Helical" evidence="7">
    <location>
        <begin position="504"/>
        <end position="527"/>
    </location>
</feature>
<dbReference type="InterPro" id="IPR007632">
    <property type="entry name" value="Anoctamin"/>
</dbReference>
<evidence type="ECO:0000256" key="2">
    <source>
        <dbReference type="ARBA" id="ARBA00022692"/>
    </source>
</evidence>
<dbReference type="Proteomes" id="UP000241107">
    <property type="component" value="Unassembled WGS sequence"/>
</dbReference>
<evidence type="ECO:0000259" key="8">
    <source>
        <dbReference type="Pfam" id="PF04547"/>
    </source>
</evidence>
<keyword evidence="11" id="KW-1185">Reference proteome</keyword>
<dbReference type="STRING" id="418784.A0A2P7YXZ2"/>
<feature type="region of interest" description="Disordered" evidence="6">
    <location>
        <begin position="687"/>
        <end position="717"/>
    </location>
</feature>
<keyword evidence="2 7" id="KW-0812">Transmembrane</keyword>
<feature type="compositionally biased region" description="Basic and acidic residues" evidence="6">
    <location>
        <begin position="687"/>
        <end position="702"/>
    </location>
</feature>
<dbReference type="OrthoDB" id="296386at2759"/>
<keyword evidence="5" id="KW-0175">Coiled coil</keyword>
<feature type="transmembrane region" description="Helical" evidence="7">
    <location>
        <begin position="598"/>
        <end position="623"/>
    </location>
</feature>